<dbReference type="Pfam" id="PF13419">
    <property type="entry name" value="HAD_2"/>
    <property type="match status" value="1"/>
</dbReference>
<dbReference type="Proteomes" id="UP000238442">
    <property type="component" value="Chromosome"/>
</dbReference>
<dbReference type="InterPro" id="IPR023214">
    <property type="entry name" value="HAD_sf"/>
</dbReference>
<sequence length="230" mass="26993">MLMNKSITDVFFDLDHTLWDFDRNSELAFSRLFKSHQIKLQLSEFIKVYEPINFEYWKLYRENLVTKQELRRGRFRDAFLPFGISFSMEELDAMAVTYIDELPKDNYLLEGAIEILEYLNPRYQLHIITNGFAEVQALKLQNSRISHFFNTVTSSEEVGLKKPHPVIFETALDKASVPPHRSIMIGDTFEADILGAEKVGMHTLFYNYRKVIVPDTYSVVNHLYEIKTHL</sequence>
<dbReference type="InterPro" id="IPR052550">
    <property type="entry name" value="Pyrimidine_5'-ntase_YjjG"/>
</dbReference>
<dbReference type="NCBIfam" id="TIGR01549">
    <property type="entry name" value="HAD-SF-IA-v1"/>
    <property type="match status" value="1"/>
</dbReference>
<dbReference type="PANTHER" id="PTHR47478:SF1">
    <property type="entry name" value="PYRIMIDINE 5'-NUCLEOTIDASE YJJG"/>
    <property type="match status" value="1"/>
</dbReference>
<dbReference type="GO" id="GO:0008253">
    <property type="term" value="F:5'-nucleotidase activity"/>
    <property type="evidence" value="ECO:0007669"/>
    <property type="project" value="InterPro"/>
</dbReference>
<reference evidence="1 2" key="1">
    <citation type="submission" date="2018-02" db="EMBL/GenBank/DDBJ databases">
        <title>Genomic analysis of the strain RR4-38 isolated from a seawater recirculating aquaculture system.</title>
        <authorList>
            <person name="Kim Y.-S."/>
            <person name="Jang Y.H."/>
            <person name="Kim K.-H."/>
        </authorList>
    </citation>
    <scope>NUCLEOTIDE SEQUENCE [LARGE SCALE GENOMIC DNA]</scope>
    <source>
        <strain evidence="1 2">RR4-38</strain>
    </source>
</reference>
<dbReference type="NCBIfam" id="TIGR02254">
    <property type="entry name" value="YjjG_YfnB"/>
    <property type="match status" value="1"/>
</dbReference>
<dbReference type="SUPFAM" id="SSF56784">
    <property type="entry name" value="HAD-like"/>
    <property type="match status" value="1"/>
</dbReference>
<protein>
    <submittedName>
        <fullName evidence="1">Noncanonical pyrimidine nucleotidase, YjjG family</fullName>
    </submittedName>
</protein>
<dbReference type="AlphaFoldDB" id="A0A2S0HU72"/>
<accession>A0A2S0HU72</accession>
<dbReference type="InterPro" id="IPR023198">
    <property type="entry name" value="PGP-like_dom2"/>
</dbReference>
<dbReference type="SFLD" id="SFLDS00003">
    <property type="entry name" value="Haloacid_Dehalogenase"/>
    <property type="match status" value="1"/>
</dbReference>
<dbReference type="InterPro" id="IPR036412">
    <property type="entry name" value="HAD-like_sf"/>
</dbReference>
<dbReference type="PRINTS" id="PR00413">
    <property type="entry name" value="HADHALOGNASE"/>
</dbReference>
<dbReference type="EMBL" id="CP027062">
    <property type="protein sequence ID" value="AVI50094.1"/>
    <property type="molecule type" value="Genomic_DNA"/>
</dbReference>
<name>A0A2S0HU72_9FLAO</name>
<dbReference type="CDD" id="cd04305">
    <property type="entry name" value="HAD_Neu5Ac-Pase_like"/>
    <property type="match status" value="1"/>
</dbReference>
<evidence type="ECO:0000313" key="2">
    <source>
        <dbReference type="Proteomes" id="UP000238442"/>
    </source>
</evidence>
<dbReference type="Gene3D" id="1.10.150.240">
    <property type="entry name" value="Putative phosphatase, domain 2"/>
    <property type="match status" value="1"/>
</dbReference>
<gene>
    <name evidence="1" type="ORF">C5O00_02470</name>
</gene>
<dbReference type="InterPro" id="IPR006439">
    <property type="entry name" value="HAD-SF_hydro_IA"/>
</dbReference>
<dbReference type="OrthoDB" id="9802350at2"/>
<proteinExistence type="predicted"/>
<dbReference type="SFLD" id="SFLDG01129">
    <property type="entry name" value="C1.5:_HAD__Beta-PGM__Phosphata"/>
    <property type="match status" value="1"/>
</dbReference>
<dbReference type="Gene3D" id="3.40.50.1000">
    <property type="entry name" value="HAD superfamily/HAD-like"/>
    <property type="match status" value="1"/>
</dbReference>
<dbReference type="PANTHER" id="PTHR47478">
    <property type="match status" value="1"/>
</dbReference>
<dbReference type="KEGG" id="aue:C5O00_02470"/>
<dbReference type="InterPro" id="IPR011951">
    <property type="entry name" value="HAD-SF_hydro_IA_YjjG/PynA"/>
</dbReference>
<dbReference type="InterPro" id="IPR041492">
    <property type="entry name" value="HAD_2"/>
</dbReference>
<keyword evidence="2" id="KW-1185">Reference proteome</keyword>
<organism evidence="1 2">
    <name type="scientific">Pukyongia salina</name>
    <dbReference type="NCBI Taxonomy" id="2094025"/>
    <lineage>
        <taxon>Bacteria</taxon>
        <taxon>Pseudomonadati</taxon>
        <taxon>Bacteroidota</taxon>
        <taxon>Flavobacteriia</taxon>
        <taxon>Flavobacteriales</taxon>
        <taxon>Flavobacteriaceae</taxon>
        <taxon>Pukyongia</taxon>
    </lineage>
</organism>
<evidence type="ECO:0000313" key="1">
    <source>
        <dbReference type="EMBL" id="AVI50094.1"/>
    </source>
</evidence>